<keyword evidence="11" id="KW-0328">Glycosyltransferase</keyword>
<dbReference type="FunFam" id="3.20.20.70:FF:000030">
    <property type="entry name" value="Nicotinate-nucleotide pyrophosphorylase, carboxylating"/>
    <property type="match status" value="1"/>
</dbReference>
<dbReference type="STRING" id="501010.NOSIN_24535"/>
<dbReference type="SUPFAM" id="SSF56425">
    <property type="entry name" value="Succinate dehydrogenase/fumarate reductase flavoprotein, catalytic domain"/>
    <property type="match status" value="1"/>
</dbReference>
<comment type="subunit">
    <text evidence="7">Hexamer formed by 3 homodimers.</text>
</comment>
<dbReference type="SUPFAM" id="SSF51690">
    <property type="entry name" value="Nicotinate/Quinolinate PRTase C-terminal domain-like"/>
    <property type="match status" value="1"/>
</dbReference>
<keyword evidence="26" id="KW-1185">Reference proteome</keyword>
<dbReference type="GO" id="GO:0033765">
    <property type="term" value="F:steroid dehydrogenase activity, acting on the CH-CH group of donors"/>
    <property type="evidence" value="ECO:0007669"/>
    <property type="project" value="UniProtKB-ARBA"/>
</dbReference>
<evidence type="ECO:0000256" key="10">
    <source>
        <dbReference type="ARBA" id="ARBA00022642"/>
    </source>
</evidence>
<name>A0A1V3C7D1_9ACTN</name>
<protein>
    <recommendedName>
        <fullName evidence="8 18">L-aspartate oxidase</fullName>
        <ecNumber evidence="18 19">1.4.3.16</ecNumber>
    </recommendedName>
</protein>
<dbReference type="Pfam" id="PF00890">
    <property type="entry name" value="FAD_binding_2"/>
    <property type="match status" value="1"/>
</dbReference>
<keyword evidence="14 19" id="KW-0560">Oxidoreductase</keyword>
<comment type="catalytic activity">
    <reaction evidence="17">
        <text>L-aspartate + O2 = iminosuccinate + H2O2</text>
        <dbReference type="Rhea" id="RHEA:25876"/>
        <dbReference type="ChEBI" id="CHEBI:15379"/>
        <dbReference type="ChEBI" id="CHEBI:16240"/>
        <dbReference type="ChEBI" id="CHEBI:29991"/>
        <dbReference type="ChEBI" id="CHEBI:77875"/>
        <dbReference type="EC" id="1.4.3.16"/>
    </reaction>
    <physiologicalReaction direction="left-to-right" evidence="17">
        <dbReference type="Rhea" id="RHEA:25877"/>
    </physiologicalReaction>
</comment>
<dbReference type="InterPro" id="IPR027477">
    <property type="entry name" value="Succ_DH/fumarate_Rdtase_cat_sf"/>
</dbReference>
<dbReference type="UniPathway" id="UPA00253">
    <property type="reaction ID" value="UER00326"/>
</dbReference>
<comment type="pathway">
    <text evidence="4 19">Cofactor biosynthesis; NAD(+) biosynthesis; iminoaspartate from L-aspartate (oxidase route): step 1/1.</text>
</comment>
<dbReference type="InterPro" id="IPR004393">
    <property type="entry name" value="NadC"/>
</dbReference>
<comment type="similarity">
    <text evidence="6">Belongs to the NadC/ModD family.</text>
</comment>
<evidence type="ECO:0000256" key="15">
    <source>
        <dbReference type="ARBA" id="ARBA00029426"/>
    </source>
</evidence>
<evidence type="ECO:0000313" key="25">
    <source>
        <dbReference type="EMBL" id="OOC56603.1"/>
    </source>
</evidence>
<dbReference type="SUPFAM" id="SSF54675">
    <property type="entry name" value="Nicotinate/Quinolinate PRTase N-terminal domain-like"/>
    <property type="match status" value="1"/>
</dbReference>
<dbReference type="Pfam" id="PF01729">
    <property type="entry name" value="QRPTase_C"/>
    <property type="match status" value="1"/>
</dbReference>
<evidence type="ECO:0000256" key="1">
    <source>
        <dbReference type="ARBA" id="ARBA00001974"/>
    </source>
</evidence>
<feature type="domain" description="Quinolinate phosphoribosyl transferase N-terminal" evidence="23">
    <location>
        <begin position="640"/>
        <end position="726"/>
    </location>
</feature>
<evidence type="ECO:0000259" key="22">
    <source>
        <dbReference type="Pfam" id="PF01729"/>
    </source>
</evidence>
<dbReference type="EC" id="1.4.3.16" evidence="18 19"/>
<dbReference type="InterPro" id="IPR037099">
    <property type="entry name" value="Fum_R/Succ_DH_flav-like_C_sf"/>
</dbReference>
<evidence type="ECO:0000256" key="11">
    <source>
        <dbReference type="ARBA" id="ARBA00022676"/>
    </source>
</evidence>
<reference evidence="26" key="1">
    <citation type="submission" date="2016-08" db="EMBL/GenBank/DDBJ databases">
        <authorList>
            <person name="Tokovenko B."/>
            <person name="Kalinowski J."/>
        </authorList>
    </citation>
    <scope>NUCLEOTIDE SEQUENCE [LARGE SCALE GENOMIC DNA]</scope>
    <source>
        <strain evidence="26">UTMC102</strain>
    </source>
</reference>
<dbReference type="InterPro" id="IPR037128">
    <property type="entry name" value="Quinolinate_PRibosylTase_N_sf"/>
</dbReference>
<comment type="function">
    <text evidence="15">Catalyzes the oxidation of L-aspartate to iminoaspartate, the first step in the de novo biosynthesis of NAD(+).</text>
</comment>
<dbReference type="InterPro" id="IPR022412">
    <property type="entry name" value="Quinolinate_PRibosylTrfase_N"/>
</dbReference>
<dbReference type="FunFam" id="3.90.1170.20:FF:000001">
    <property type="entry name" value="Nicotinate-nucleotide diphosphorylase (Carboxylating)"/>
    <property type="match status" value="1"/>
</dbReference>
<evidence type="ECO:0000256" key="5">
    <source>
        <dbReference type="ARBA" id="ARBA00008562"/>
    </source>
</evidence>
<keyword evidence="12" id="KW-0808">Transferase</keyword>
<keyword evidence="13 19" id="KW-0274">FAD</keyword>
<dbReference type="InterPro" id="IPR002638">
    <property type="entry name" value="Quinolinate_PRibosylTrfase_C"/>
</dbReference>
<dbReference type="GO" id="GO:0004514">
    <property type="term" value="F:nicotinate-nucleotide diphosphorylase (carboxylating) activity"/>
    <property type="evidence" value="ECO:0007669"/>
    <property type="project" value="UniProtKB-EC"/>
</dbReference>
<evidence type="ECO:0000259" key="23">
    <source>
        <dbReference type="Pfam" id="PF02749"/>
    </source>
</evidence>
<comment type="cofactor">
    <cofactor evidence="1 19">
        <name>FAD</name>
        <dbReference type="ChEBI" id="CHEBI:57692"/>
    </cofactor>
</comment>
<dbReference type="GO" id="GO:0008734">
    <property type="term" value="F:L-aspartate oxidase activity"/>
    <property type="evidence" value="ECO:0007669"/>
    <property type="project" value="UniProtKB-UniRule"/>
</dbReference>
<dbReference type="Gene3D" id="3.50.50.60">
    <property type="entry name" value="FAD/NAD(P)-binding domain"/>
    <property type="match status" value="1"/>
</dbReference>
<evidence type="ECO:0000256" key="20">
    <source>
        <dbReference type="SAM" id="MobiDB-lite"/>
    </source>
</evidence>
<dbReference type="Pfam" id="PF02910">
    <property type="entry name" value="Succ_DH_flav_C"/>
    <property type="match status" value="1"/>
</dbReference>
<dbReference type="PANTHER" id="PTHR42716:SF2">
    <property type="entry name" value="L-ASPARTATE OXIDASE, CHLOROPLASTIC"/>
    <property type="match status" value="1"/>
</dbReference>
<evidence type="ECO:0000256" key="17">
    <source>
        <dbReference type="ARBA" id="ARBA00048305"/>
    </source>
</evidence>
<dbReference type="SUPFAM" id="SSF46977">
    <property type="entry name" value="Succinate dehydrogenase/fumarate reductase flavoprotein C-terminal domain"/>
    <property type="match status" value="1"/>
</dbReference>
<dbReference type="NCBIfam" id="TIGR00078">
    <property type="entry name" value="nadC"/>
    <property type="match status" value="1"/>
</dbReference>
<dbReference type="Gene3D" id="3.20.20.70">
    <property type="entry name" value="Aldolase class I"/>
    <property type="match status" value="1"/>
</dbReference>
<dbReference type="InterPro" id="IPR036188">
    <property type="entry name" value="FAD/NAD-bd_sf"/>
</dbReference>
<dbReference type="Gene3D" id="1.20.58.100">
    <property type="entry name" value="Fumarate reductase/succinate dehydrogenase flavoprotein-like, C-terminal domain"/>
    <property type="match status" value="1"/>
</dbReference>
<dbReference type="GO" id="GO:0005737">
    <property type="term" value="C:cytoplasm"/>
    <property type="evidence" value="ECO:0007669"/>
    <property type="project" value="UniProtKB-SubCell"/>
</dbReference>
<dbReference type="InterPro" id="IPR015939">
    <property type="entry name" value="Fum_Rdtase/Succ_DH_flav-like_C"/>
</dbReference>
<evidence type="ECO:0000256" key="13">
    <source>
        <dbReference type="ARBA" id="ARBA00022827"/>
    </source>
</evidence>
<dbReference type="EMBL" id="MCOK01000001">
    <property type="protein sequence ID" value="OOC56603.1"/>
    <property type="molecule type" value="Genomic_DNA"/>
</dbReference>
<dbReference type="Pfam" id="PF02749">
    <property type="entry name" value="QRPTase_N"/>
    <property type="match status" value="1"/>
</dbReference>
<comment type="similarity">
    <text evidence="5 19">Belongs to the FAD-dependent oxidoreductase 2 family. NadB subfamily.</text>
</comment>
<organism evidence="25 26">
    <name type="scientific">Nocardiopsis sinuspersici</name>
    <dbReference type="NCBI Taxonomy" id="501010"/>
    <lineage>
        <taxon>Bacteria</taxon>
        <taxon>Bacillati</taxon>
        <taxon>Actinomycetota</taxon>
        <taxon>Actinomycetes</taxon>
        <taxon>Streptosporangiales</taxon>
        <taxon>Nocardiopsidaceae</taxon>
        <taxon>Nocardiopsis</taxon>
    </lineage>
</organism>
<sequence>MSTSTQTRLDAPEPGWTVEADVAVVGSGIAGLSTALRYVQLTERGRVVLVTKDRLSTGSTAYAQGGIAAAMAPEDGPVAHMVDTHLAGAGLSDPHAVNVLATEGPDALRWLIGLGAEFDRTDDGGLALTREGGHRADRVAHAGGDATGAEIQRALVAAVLAEERIEAIEHAVALDTLRDPGTGAVRGATLHVMGEGARDGVGAVLTPAVVLATGGMGQIFAATTNPPVSTGDGLALAARAGARLRDLEFIQFHPTVLWLGPEARGRQPLVSEALRGEGAYLVDAGGDRVMEGVHELADLAPRDVVARTIARTMAEQGVDHVYLETRHFGRATWERRFPTILASCREHGIDPLVQPVPVAPAAHYASGGAEVDIDGRTSVPGLWAVGEVARTGVHGANRLASNSLLEGLVYADRIARRLAEAPPVPRPARGVASGTVTPLADPACAARVRTLMSRHAGVLRTGEGLAGLAAELDALARPSSPATPDVAAWETANLLTVARLVAAAALHRTESRGSHQRADHPEPRPGLRIRPVVVRLEGNTAVTTDEDWTPSLPPELVAELDAITLPLAGSGAGGVPEASDVPSAGSEPGTGEAGGSRLPGRPDPDSRAEFTLAHTAPSESHVDLVRRALSEDLTAGPGIDVTTVATIPADQVRTAHVVARADGTVSGLPLAELVFWMVCDGALEAHRTVEDGAAVKRGDVLMTVNARTRDLLTAERTALNFLTHMSGIATATRAWVDAVTGTGARIRDSRKTRPGLRALEKYAVRCGGGVNHRYGLSDAGLVKDNHVVAAGGVGEAVRAIRARFPDLPLEVEVDRIDQIEDAIAAGAEEILLDNFPVERLREAVALVAGRARLESSGGLTLDVAGDVARTGVDYLAVGALTHSSPALDIALDLL</sequence>
<dbReference type="AlphaFoldDB" id="A0A1V3C7D1"/>
<evidence type="ECO:0000256" key="19">
    <source>
        <dbReference type="RuleBase" id="RU362049"/>
    </source>
</evidence>
<evidence type="ECO:0000313" key="26">
    <source>
        <dbReference type="Proteomes" id="UP000189004"/>
    </source>
</evidence>
<evidence type="ECO:0000256" key="2">
    <source>
        <dbReference type="ARBA" id="ARBA00003237"/>
    </source>
</evidence>
<keyword evidence="10 19" id="KW-0662">Pyridine nucleotide biosynthesis</keyword>
<evidence type="ECO:0000256" key="9">
    <source>
        <dbReference type="ARBA" id="ARBA00022630"/>
    </source>
</evidence>
<feature type="region of interest" description="Disordered" evidence="20">
    <location>
        <begin position="508"/>
        <end position="531"/>
    </location>
</feature>
<dbReference type="RefSeq" id="WP_077693048.1">
    <property type="nucleotide sequence ID" value="NZ_MCOK01000001.1"/>
</dbReference>
<dbReference type="NCBIfam" id="TIGR00551">
    <property type="entry name" value="nadB"/>
    <property type="match status" value="1"/>
</dbReference>
<evidence type="ECO:0000256" key="4">
    <source>
        <dbReference type="ARBA" id="ARBA00004950"/>
    </source>
</evidence>
<evidence type="ECO:0000259" key="21">
    <source>
        <dbReference type="Pfam" id="PF00890"/>
    </source>
</evidence>
<comment type="pathway">
    <text evidence="3">Cofactor biosynthesis; NAD(+) biosynthesis; nicotinate D-ribonucleotide from quinolinate: step 1/1.</text>
</comment>
<dbReference type="SUPFAM" id="SSF51905">
    <property type="entry name" value="FAD/NAD(P)-binding domain"/>
    <property type="match status" value="1"/>
</dbReference>
<dbReference type="InterPro" id="IPR003953">
    <property type="entry name" value="FAD-dep_OxRdtase_2_FAD-bd"/>
</dbReference>
<evidence type="ECO:0000256" key="6">
    <source>
        <dbReference type="ARBA" id="ARBA00009400"/>
    </source>
</evidence>
<comment type="function">
    <text evidence="2">Involved in the catabolism of quinolinic acid (QA).</text>
</comment>
<feature type="domain" description="FAD-dependent oxidoreductase 2 FAD-binding" evidence="21">
    <location>
        <begin position="21"/>
        <end position="404"/>
    </location>
</feature>
<feature type="compositionally biased region" description="Basic and acidic residues" evidence="20">
    <location>
        <begin position="508"/>
        <end position="525"/>
    </location>
</feature>
<evidence type="ECO:0000259" key="24">
    <source>
        <dbReference type="Pfam" id="PF02910"/>
    </source>
</evidence>
<evidence type="ECO:0000256" key="8">
    <source>
        <dbReference type="ARBA" id="ARBA00021901"/>
    </source>
</evidence>
<comment type="caution">
    <text evidence="25">The sequence shown here is derived from an EMBL/GenBank/DDBJ whole genome shotgun (WGS) entry which is preliminary data.</text>
</comment>
<dbReference type="CDD" id="cd01572">
    <property type="entry name" value="QPRTase"/>
    <property type="match status" value="1"/>
</dbReference>
<dbReference type="GO" id="GO:0034628">
    <property type="term" value="P:'de novo' NAD+ biosynthetic process from L-aspartate"/>
    <property type="evidence" value="ECO:0007669"/>
    <property type="project" value="TreeGrafter"/>
</dbReference>
<feature type="domain" description="Fumarate reductase/succinate dehydrogenase flavoprotein-like C-terminal" evidence="24">
    <location>
        <begin position="447"/>
        <end position="522"/>
    </location>
</feature>
<feature type="region of interest" description="Disordered" evidence="20">
    <location>
        <begin position="568"/>
        <end position="608"/>
    </location>
</feature>
<dbReference type="InterPro" id="IPR005288">
    <property type="entry name" value="NadB"/>
</dbReference>
<dbReference type="Gene3D" id="3.90.1170.20">
    <property type="entry name" value="Quinolinate phosphoribosyl transferase, N-terminal domain"/>
    <property type="match status" value="1"/>
</dbReference>
<dbReference type="Proteomes" id="UP000189004">
    <property type="component" value="Unassembled WGS sequence"/>
</dbReference>
<keyword evidence="9 19" id="KW-0285">Flavoprotein</keyword>
<gene>
    <name evidence="25" type="ORF">NOSIN_24535</name>
</gene>
<comment type="catalytic activity">
    <reaction evidence="16">
        <text>nicotinate beta-D-ribonucleotide + CO2 + diphosphate = quinolinate + 5-phospho-alpha-D-ribose 1-diphosphate + 2 H(+)</text>
        <dbReference type="Rhea" id="RHEA:12733"/>
        <dbReference type="ChEBI" id="CHEBI:15378"/>
        <dbReference type="ChEBI" id="CHEBI:16526"/>
        <dbReference type="ChEBI" id="CHEBI:29959"/>
        <dbReference type="ChEBI" id="CHEBI:33019"/>
        <dbReference type="ChEBI" id="CHEBI:57502"/>
        <dbReference type="ChEBI" id="CHEBI:58017"/>
        <dbReference type="EC" id="2.4.2.19"/>
    </reaction>
</comment>
<evidence type="ECO:0000256" key="7">
    <source>
        <dbReference type="ARBA" id="ARBA00011218"/>
    </source>
</evidence>
<comment type="subcellular location">
    <subcellularLocation>
        <location evidence="19">Cytoplasm</location>
    </subcellularLocation>
</comment>
<evidence type="ECO:0000256" key="16">
    <source>
        <dbReference type="ARBA" id="ARBA00047445"/>
    </source>
</evidence>
<dbReference type="InterPro" id="IPR013785">
    <property type="entry name" value="Aldolase_TIM"/>
</dbReference>
<evidence type="ECO:0000256" key="3">
    <source>
        <dbReference type="ARBA" id="ARBA00004893"/>
    </source>
</evidence>
<dbReference type="NCBIfam" id="NF005867">
    <property type="entry name" value="PRK07804.1"/>
    <property type="match status" value="1"/>
</dbReference>
<feature type="domain" description="Quinolinate phosphoribosyl transferase C-terminal" evidence="22">
    <location>
        <begin position="728"/>
        <end position="892"/>
    </location>
</feature>
<evidence type="ECO:0000256" key="14">
    <source>
        <dbReference type="ARBA" id="ARBA00023002"/>
    </source>
</evidence>
<dbReference type="PANTHER" id="PTHR42716">
    <property type="entry name" value="L-ASPARTATE OXIDASE"/>
    <property type="match status" value="1"/>
</dbReference>
<dbReference type="PRINTS" id="PR00368">
    <property type="entry name" value="FADPNR"/>
</dbReference>
<dbReference type="OrthoDB" id="9805351at2"/>
<evidence type="ECO:0000256" key="12">
    <source>
        <dbReference type="ARBA" id="ARBA00022679"/>
    </source>
</evidence>
<accession>A0A1V3C7D1</accession>
<dbReference type="FunFam" id="3.90.700.10:FF:000002">
    <property type="entry name" value="L-aspartate oxidase"/>
    <property type="match status" value="1"/>
</dbReference>
<proteinExistence type="inferred from homology"/>
<evidence type="ECO:0000256" key="18">
    <source>
        <dbReference type="NCBIfam" id="TIGR00551"/>
    </source>
</evidence>
<dbReference type="InterPro" id="IPR036068">
    <property type="entry name" value="Nicotinate_pribotase-like_C"/>
</dbReference>
<dbReference type="Gene3D" id="3.90.700.10">
    <property type="entry name" value="Succinate dehydrogenase/fumarate reductase flavoprotein, catalytic domain"/>
    <property type="match status" value="1"/>
</dbReference>